<gene>
    <name evidence="1" type="ORF">FXN61_36970</name>
</gene>
<sequence>MAQAVPGVGEFRGLVFEFARRTGGEVTEFRLARYGTPNFHQGVLTYRDRTVAVVGTRYYGRMTLAEPRVIELPNGAGSVSCLPLTFLDDPDLVPVLTDLAAQTRYRIYSKAELDGPFDAAAWPDMSANDIRYWRPDTLGAALFNWWD</sequence>
<dbReference type="EMBL" id="VSRL01000216">
    <property type="protein sequence ID" value="NKE62046.1"/>
    <property type="molecule type" value="Genomic_DNA"/>
</dbReference>
<keyword evidence="2" id="KW-1185">Reference proteome</keyword>
<protein>
    <submittedName>
        <fullName evidence="1">Uncharacterized protein</fullName>
    </submittedName>
</protein>
<evidence type="ECO:0000313" key="1">
    <source>
        <dbReference type="EMBL" id="NKE62046.1"/>
    </source>
</evidence>
<evidence type="ECO:0000313" key="2">
    <source>
        <dbReference type="Proteomes" id="UP001515943"/>
    </source>
</evidence>
<dbReference type="RefSeq" id="WP_167978692.1">
    <property type="nucleotide sequence ID" value="NZ_VSRL01000216.1"/>
</dbReference>
<accession>A0ABX1FSN9</accession>
<reference evidence="1 2" key="1">
    <citation type="submission" date="2019-08" db="EMBL/GenBank/DDBJ databases">
        <title>Lentzea from Indian Himalayas.</title>
        <authorList>
            <person name="Mandal S."/>
            <person name="Mallick Gupta A."/>
            <person name="Maiti P.K."/>
            <person name="Sarkar J."/>
            <person name="Mandal S."/>
        </authorList>
    </citation>
    <scope>NUCLEOTIDE SEQUENCE [LARGE SCALE GENOMIC DNA]</scope>
    <source>
        <strain evidence="1 2">PSKA42</strain>
    </source>
</reference>
<name>A0ABX1FSN9_9PSEU</name>
<proteinExistence type="predicted"/>
<organism evidence="1 2">
    <name type="scientific">Lentzea indica</name>
    <dbReference type="NCBI Taxonomy" id="2604800"/>
    <lineage>
        <taxon>Bacteria</taxon>
        <taxon>Bacillati</taxon>
        <taxon>Actinomycetota</taxon>
        <taxon>Actinomycetes</taxon>
        <taxon>Pseudonocardiales</taxon>
        <taxon>Pseudonocardiaceae</taxon>
        <taxon>Lentzea</taxon>
    </lineage>
</organism>
<comment type="caution">
    <text evidence="1">The sequence shown here is derived from an EMBL/GenBank/DDBJ whole genome shotgun (WGS) entry which is preliminary data.</text>
</comment>
<dbReference type="Proteomes" id="UP001515943">
    <property type="component" value="Unassembled WGS sequence"/>
</dbReference>